<evidence type="ECO:0000259" key="1">
    <source>
        <dbReference type="Pfam" id="PF01609"/>
    </source>
</evidence>
<dbReference type="GO" id="GO:0003677">
    <property type="term" value="F:DNA binding"/>
    <property type="evidence" value="ECO:0007669"/>
    <property type="project" value="InterPro"/>
</dbReference>
<accession>A0AAW9DSB2</accession>
<dbReference type="GO" id="GO:0006313">
    <property type="term" value="P:DNA transposition"/>
    <property type="evidence" value="ECO:0007669"/>
    <property type="project" value="InterPro"/>
</dbReference>
<dbReference type="PANTHER" id="PTHR35404:SF8">
    <property type="entry name" value="TRANSPOSASE OF TN10"/>
    <property type="match status" value="1"/>
</dbReference>
<comment type="caution">
    <text evidence="2">The sequence shown here is derived from an EMBL/GenBank/DDBJ whole genome shotgun (WGS) entry which is preliminary data.</text>
</comment>
<dbReference type="GO" id="GO:0004803">
    <property type="term" value="F:transposase activity"/>
    <property type="evidence" value="ECO:0007669"/>
    <property type="project" value="InterPro"/>
</dbReference>
<proteinExistence type="predicted"/>
<feature type="domain" description="Transposase IS4-like" evidence="1">
    <location>
        <begin position="201"/>
        <end position="368"/>
    </location>
</feature>
<dbReference type="Gene3D" id="3.90.350.10">
    <property type="entry name" value="Transposase Inhibitor Protein From Tn5, Chain A, domain 1"/>
    <property type="match status" value="1"/>
</dbReference>
<dbReference type="InterPro" id="IPR012337">
    <property type="entry name" value="RNaseH-like_sf"/>
</dbReference>
<dbReference type="PANTHER" id="PTHR35404">
    <property type="entry name" value="TRANSPOSASE OF TN10"/>
    <property type="match status" value="1"/>
</dbReference>
<dbReference type="EMBL" id="JAWXYB010000018">
    <property type="protein sequence ID" value="MDX5931948.1"/>
    <property type="molecule type" value="Genomic_DNA"/>
</dbReference>
<dbReference type="Pfam" id="PF01609">
    <property type="entry name" value="DDE_Tnp_1"/>
    <property type="match status" value="1"/>
</dbReference>
<dbReference type="Proteomes" id="UP001279553">
    <property type="component" value="Unassembled WGS sequence"/>
</dbReference>
<dbReference type="InterPro" id="IPR047658">
    <property type="entry name" value="IS4-like_transpos"/>
</dbReference>
<name>A0AAW9DSB2_ACIAO</name>
<keyword evidence="3" id="KW-1185">Reference proteome</keyword>
<dbReference type="NCBIfam" id="NF033591">
    <property type="entry name" value="transpos_IS4_2"/>
    <property type="match status" value="1"/>
</dbReference>
<reference evidence="2 3" key="1">
    <citation type="submission" date="2023-11" db="EMBL/GenBank/DDBJ databases">
        <title>MicrobeMod: A computational toolkit for identifying prokaryotic methylation and restriction-modification with nanopore sequencing.</title>
        <authorList>
            <person name="Crits-Christoph A."/>
            <person name="Kang S.C."/>
            <person name="Lee H."/>
            <person name="Ostrov N."/>
        </authorList>
    </citation>
    <scope>NUCLEOTIDE SEQUENCE [LARGE SCALE GENOMIC DNA]</scope>
    <source>
        <strain evidence="2 3">DSMZ 700</strain>
    </source>
</reference>
<gene>
    <name evidence="2" type="ORF">SIL87_14370</name>
</gene>
<organism evidence="2 3">
    <name type="scientific">Acidiphilium acidophilum</name>
    <name type="common">Thiobacillus acidophilus</name>
    <dbReference type="NCBI Taxonomy" id="76588"/>
    <lineage>
        <taxon>Bacteria</taxon>
        <taxon>Pseudomonadati</taxon>
        <taxon>Pseudomonadota</taxon>
        <taxon>Alphaproteobacteria</taxon>
        <taxon>Acetobacterales</taxon>
        <taxon>Acidocellaceae</taxon>
        <taxon>Acidiphilium</taxon>
    </lineage>
</organism>
<sequence length="442" mass="49387">MRNYRLKRIESAGLDFRKESGSVDPGSFRSNFLAALVPRCTIPRLPGNQSWFLEDRMAAKRTHMSFDDVQRFLEGLLGEDLHAKRILSLAGATLGVIETASLAIGAIGQGLALARGRLTKHAIKQVDRMLSNPGIDLDVVLRRWVSFVIGARERIVVAMDWTEFDPDGQATLMLSLLSSHGRATPLIWHTVDKANLKNRRNEEEYRLLVALAEIVPAETSVCIVADRGFGDHKLYRVLTEELKFDYVIRFRGNILVTAASGEARPAAEWVMAAGRARTLRAAAVTAERFTVGTVVCVRDKGMKEPWCLAASTTDDTARQLINLYAKRWTIEPGFRDTKNLRFGMGMGAIHVSTPERRDRLWLLNAFAVALLTLLGATGEALGYDRHLKSNTSKLRTHSLFRQGCMLYELIPNMPEHRLRPLIENFAKNLAQQSVFNGTFGTI</sequence>
<dbReference type="SUPFAM" id="SSF53098">
    <property type="entry name" value="Ribonuclease H-like"/>
    <property type="match status" value="1"/>
</dbReference>
<dbReference type="InterPro" id="IPR002559">
    <property type="entry name" value="Transposase_11"/>
</dbReference>
<evidence type="ECO:0000313" key="3">
    <source>
        <dbReference type="Proteomes" id="UP001279553"/>
    </source>
</evidence>
<protein>
    <submittedName>
        <fullName evidence="2">IS4 family transposase</fullName>
    </submittedName>
</protein>
<dbReference type="AlphaFoldDB" id="A0AAW9DSB2"/>
<evidence type="ECO:0000313" key="2">
    <source>
        <dbReference type="EMBL" id="MDX5931948.1"/>
    </source>
</evidence>